<comment type="caution">
    <text evidence="9">Lacks conserved residue(s) required for the propagation of feature annotation.</text>
</comment>
<dbReference type="InterPro" id="IPR004798">
    <property type="entry name" value="CAX-like"/>
</dbReference>
<feature type="transmembrane region" description="Helical" evidence="9">
    <location>
        <begin position="303"/>
        <end position="323"/>
    </location>
</feature>
<evidence type="ECO:0000313" key="11">
    <source>
        <dbReference type="EMBL" id="PZN79228.1"/>
    </source>
</evidence>
<keyword evidence="3 9" id="KW-0109">Calcium transport</keyword>
<feature type="transmembrane region" description="Helical" evidence="9">
    <location>
        <begin position="239"/>
        <end position="259"/>
    </location>
</feature>
<dbReference type="InterPro" id="IPR004713">
    <property type="entry name" value="CaH_exchang"/>
</dbReference>
<evidence type="ECO:0000313" key="12">
    <source>
        <dbReference type="Proteomes" id="UP000249396"/>
    </source>
</evidence>
<keyword evidence="8 9" id="KW-0472">Membrane</keyword>
<dbReference type="GO" id="GO:0012505">
    <property type="term" value="C:endomembrane system"/>
    <property type="evidence" value="ECO:0007669"/>
    <property type="project" value="UniProtKB-SubCell"/>
</dbReference>
<dbReference type="NCBIfam" id="TIGR00378">
    <property type="entry name" value="cax"/>
    <property type="match status" value="1"/>
</dbReference>
<evidence type="ECO:0000256" key="1">
    <source>
        <dbReference type="ARBA" id="ARBA00004127"/>
    </source>
</evidence>
<feature type="transmembrane region" description="Helical" evidence="9">
    <location>
        <begin position="335"/>
        <end position="352"/>
    </location>
</feature>
<organism evidence="11 12">
    <name type="scientific">Candidatus Methylumidiphilus alinenensis</name>
    <dbReference type="NCBI Taxonomy" id="2202197"/>
    <lineage>
        <taxon>Bacteria</taxon>
        <taxon>Pseudomonadati</taxon>
        <taxon>Pseudomonadota</taxon>
        <taxon>Gammaproteobacteria</taxon>
        <taxon>Methylococcales</taxon>
        <taxon>Candidatus Methylumidiphilus</taxon>
    </lineage>
</organism>
<comment type="subcellular location">
    <subcellularLocation>
        <location evidence="1">Endomembrane system</location>
        <topology evidence="1">Multi-pass membrane protein</topology>
    </subcellularLocation>
</comment>
<dbReference type="EMBL" id="QJPH01000303">
    <property type="protein sequence ID" value="PZN79228.1"/>
    <property type="molecule type" value="Genomic_DNA"/>
</dbReference>
<dbReference type="Pfam" id="PF01699">
    <property type="entry name" value="Na_Ca_ex"/>
    <property type="match status" value="2"/>
</dbReference>
<keyword evidence="7 9" id="KW-0406">Ion transport</keyword>
<reference evidence="11 12" key="1">
    <citation type="journal article" date="2018" name="Aquat. Microb. Ecol.">
        <title>Gammaproteobacterial methanotrophs dominate.</title>
        <authorList>
            <person name="Rissanen A.J."/>
            <person name="Saarenheimo J."/>
            <person name="Tiirola M."/>
            <person name="Peura S."/>
            <person name="Aalto S.L."/>
            <person name="Karvinen A."/>
            <person name="Nykanen H."/>
        </authorList>
    </citation>
    <scope>NUCLEOTIDE SEQUENCE [LARGE SCALE GENOMIC DNA]</scope>
    <source>
        <strain evidence="11">AMbin10</strain>
    </source>
</reference>
<dbReference type="Proteomes" id="UP000249396">
    <property type="component" value="Unassembled WGS sequence"/>
</dbReference>
<dbReference type="InterPro" id="IPR004837">
    <property type="entry name" value="NaCa_Exmemb"/>
</dbReference>
<evidence type="ECO:0000256" key="4">
    <source>
        <dbReference type="ARBA" id="ARBA00022692"/>
    </source>
</evidence>
<name>A0A2W4RHD0_9GAMM</name>
<feature type="transmembrane region" description="Helical" evidence="9">
    <location>
        <begin position="89"/>
        <end position="112"/>
    </location>
</feature>
<feature type="transmembrane region" description="Helical" evidence="9">
    <location>
        <begin position="55"/>
        <end position="77"/>
    </location>
</feature>
<dbReference type="AlphaFoldDB" id="A0A2W4RHD0"/>
<dbReference type="InterPro" id="IPR044880">
    <property type="entry name" value="NCX_ion-bd_dom_sf"/>
</dbReference>
<dbReference type="PANTHER" id="PTHR31503:SF22">
    <property type="entry name" value="VACUOLAR CALCIUM ION TRANSPORTER"/>
    <property type="match status" value="1"/>
</dbReference>
<evidence type="ECO:0000256" key="8">
    <source>
        <dbReference type="ARBA" id="ARBA00023136"/>
    </source>
</evidence>
<sequence>MYWLAPFIPIAELLQHSGGHSLAAIRFGCAALALIPVSALMVESTEQIADQSSETLGGLLNATFGNAPELIIALIALKAGLFDVVKASIIGVILANLLFVLGLSLLVGGLYFRVQKFNRQGVRVERSVLMIAAISIVLPSVFDNFVSPEMYQHESQLNISVAVVLLVTYALNLLFMLKTHPHYYASKKAEEILEQETGQWSLQISIAILLASSVVLALLSEVLVGAVEETAKHLGMSKAFIGLIIIALIGGTPESVAAVTMARKNKLDLTLGIAVGSSIQIALFVAPILVLSSYFIAPRPLNLVVGNAGIMIVLFPVMIFSMIAADGKSNWFKGVQLLSVYLLIALFCYFLPDIPELPLIKP</sequence>
<comment type="function">
    <text evidence="9">Ca(+)/H(+) antiporter that extrudes calcium in exchange for external protons.</text>
</comment>
<evidence type="ECO:0000256" key="6">
    <source>
        <dbReference type="ARBA" id="ARBA00022989"/>
    </source>
</evidence>
<evidence type="ECO:0000256" key="9">
    <source>
        <dbReference type="RuleBase" id="RU365028"/>
    </source>
</evidence>
<keyword evidence="4 9" id="KW-0812">Transmembrane</keyword>
<feature type="transmembrane region" description="Helical" evidence="9">
    <location>
        <begin position="23"/>
        <end position="43"/>
    </location>
</feature>
<proteinExistence type="inferred from homology"/>
<evidence type="ECO:0000259" key="10">
    <source>
        <dbReference type="Pfam" id="PF01699"/>
    </source>
</evidence>
<evidence type="ECO:0000256" key="7">
    <source>
        <dbReference type="ARBA" id="ARBA00023065"/>
    </source>
</evidence>
<gene>
    <name evidence="11" type="primary">cax</name>
    <name evidence="11" type="ORF">DM484_11770</name>
</gene>
<evidence type="ECO:0000256" key="2">
    <source>
        <dbReference type="ARBA" id="ARBA00022448"/>
    </source>
</evidence>
<dbReference type="Gene3D" id="1.20.1420.30">
    <property type="entry name" value="NCX, central ion-binding region"/>
    <property type="match status" value="1"/>
</dbReference>
<evidence type="ECO:0000256" key="5">
    <source>
        <dbReference type="ARBA" id="ARBA00022837"/>
    </source>
</evidence>
<dbReference type="GO" id="GO:0015369">
    <property type="term" value="F:calcium:proton antiporter activity"/>
    <property type="evidence" value="ECO:0007669"/>
    <property type="project" value="UniProtKB-UniRule"/>
</dbReference>
<feature type="transmembrane region" description="Helical" evidence="9">
    <location>
        <begin position="124"/>
        <end position="142"/>
    </location>
</feature>
<feature type="transmembrane region" description="Helical" evidence="9">
    <location>
        <begin position="157"/>
        <end position="177"/>
    </location>
</feature>
<feature type="transmembrane region" description="Helical" evidence="9">
    <location>
        <begin position="198"/>
        <end position="219"/>
    </location>
</feature>
<keyword evidence="6 9" id="KW-1133">Transmembrane helix</keyword>
<protein>
    <recommendedName>
        <fullName evidence="9">Ca(2+)/H(+) antiporter</fullName>
    </recommendedName>
</protein>
<feature type="domain" description="Sodium/calcium exchanger membrane region" evidence="10">
    <location>
        <begin position="24"/>
        <end position="177"/>
    </location>
</feature>
<accession>A0A2W4RHD0</accession>
<feature type="transmembrane region" description="Helical" evidence="9">
    <location>
        <begin position="271"/>
        <end position="297"/>
    </location>
</feature>
<feature type="domain" description="Sodium/calcium exchanger membrane region" evidence="10">
    <location>
        <begin position="205"/>
        <end position="349"/>
    </location>
</feature>
<keyword evidence="9" id="KW-0050">Antiport</keyword>
<comment type="similarity">
    <text evidence="9">Belongs to the Ca(2+):cation antiporter (CaCA) (TC 2.A.19) family.</text>
</comment>
<evidence type="ECO:0000256" key="3">
    <source>
        <dbReference type="ARBA" id="ARBA00022568"/>
    </source>
</evidence>
<comment type="caution">
    <text evidence="11">The sequence shown here is derived from an EMBL/GenBank/DDBJ whole genome shotgun (WGS) entry which is preliminary data.</text>
</comment>
<dbReference type="GO" id="GO:0006874">
    <property type="term" value="P:intracellular calcium ion homeostasis"/>
    <property type="evidence" value="ECO:0007669"/>
    <property type="project" value="TreeGrafter"/>
</dbReference>
<keyword evidence="5 9" id="KW-0106">Calcium</keyword>
<keyword evidence="2 9" id="KW-0813">Transport</keyword>
<dbReference type="GO" id="GO:0016020">
    <property type="term" value="C:membrane"/>
    <property type="evidence" value="ECO:0007669"/>
    <property type="project" value="InterPro"/>
</dbReference>
<dbReference type="PANTHER" id="PTHR31503">
    <property type="entry name" value="VACUOLAR CALCIUM ION TRANSPORTER"/>
    <property type="match status" value="1"/>
</dbReference>